<dbReference type="Pfam" id="PF00089">
    <property type="entry name" value="Trypsin"/>
    <property type="match status" value="1"/>
</dbReference>
<accession>A0A7R9IT31</accession>
<reference evidence="2" key="1">
    <citation type="submission" date="2020-11" db="EMBL/GenBank/DDBJ databases">
        <authorList>
            <person name="Tran Van P."/>
        </authorList>
    </citation>
    <scope>NUCLEOTIDE SEQUENCE</scope>
</reference>
<sequence length="59" mass="6578">MNKCYVQVDQPFQFNSKVQPIDIYPQLDVPDGSKVTVIGWGMTDPNIPVLSIQVGLFVP</sequence>
<evidence type="ECO:0000259" key="1">
    <source>
        <dbReference type="Pfam" id="PF00089"/>
    </source>
</evidence>
<dbReference type="Gene3D" id="2.40.10.10">
    <property type="entry name" value="Trypsin-like serine proteases"/>
    <property type="match status" value="1"/>
</dbReference>
<dbReference type="GO" id="GO:0006508">
    <property type="term" value="P:proteolysis"/>
    <property type="evidence" value="ECO:0007669"/>
    <property type="project" value="InterPro"/>
</dbReference>
<gene>
    <name evidence="2" type="ORF">TTEB3V08_LOCUS11951</name>
</gene>
<feature type="domain" description="Peptidase S1" evidence="1">
    <location>
        <begin position="6"/>
        <end position="46"/>
    </location>
</feature>
<organism evidence="2">
    <name type="scientific">Timema tahoe</name>
    <dbReference type="NCBI Taxonomy" id="61484"/>
    <lineage>
        <taxon>Eukaryota</taxon>
        <taxon>Metazoa</taxon>
        <taxon>Ecdysozoa</taxon>
        <taxon>Arthropoda</taxon>
        <taxon>Hexapoda</taxon>
        <taxon>Insecta</taxon>
        <taxon>Pterygota</taxon>
        <taxon>Neoptera</taxon>
        <taxon>Polyneoptera</taxon>
        <taxon>Phasmatodea</taxon>
        <taxon>Timematodea</taxon>
        <taxon>Timematoidea</taxon>
        <taxon>Timematidae</taxon>
        <taxon>Timema</taxon>
    </lineage>
</organism>
<dbReference type="EMBL" id="OE010629">
    <property type="protein sequence ID" value="CAD7464072.1"/>
    <property type="molecule type" value="Genomic_DNA"/>
</dbReference>
<dbReference type="GO" id="GO:0004252">
    <property type="term" value="F:serine-type endopeptidase activity"/>
    <property type="evidence" value="ECO:0007669"/>
    <property type="project" value="InterPro"/>
</dbReference>
<protein>
    <recommendedName>
        <fullName evidence="1">Peptidase S1 domain-containing protein</fullName>
    </recommendedName>
</protein>
<name>A0A7R9IT31_9NEOP</name>
<proteinExistence type="predicted"/>
<dbReference type="InterPro" id="IPR009003">
    <property type="entry name" value="Peptidase_S1_PA"/>
</dbReference>
<dbReference type="InterPro" id="IPR043504">
    <property type="entry name" value="Peptidase_S1_PA_chymotrypsin"/>
</dbReference>
<evidence type="ECO:0000313" key="2">
    <source>
        <dbReference type="EMBL" id="CAD7464072.1"/>
    </source>
</evidence>
<dbReference type="SUPFAM" id="SSF50494">
    <property type="entry name" value="Trypsin-like serine proteases"/>
    <property type="match status" value="1"/>
</dbReference>
<dbReference type="InterPro" id="IPR001254">
    <property type="entry name" value="Trypsin_dom"/>
</dbReference>
<dbReference type="AlphaFoldDB" id="A0A7R9IT31"/>